<dbReference type="InterPro" id="IPR036554">
    <property type="entry name" value="GHMP_kinase_C_sf"/>
</dbReference>
<keyword evidence="7 13" id="KW-0791">Threonine biosynthesis</keyword>
<comment type="caution">
    <text evidence="16">The sequence shown here is derived from an EMBL/GenBank/DDBJ whole genome shotgun (WGS) entry which is preliminary data.</text>
</comment>
<evidence type="ECO:0000256" key="7">
    <source>
        <dbReference type="ARBA" id="ARBA00022697"/>
    </source>
</evidence>
<keyword evidence="8 13" id="KW-0547">Nucleotide-binding</keyword>
<comment type="similarity">
    <text evidence="2 13">Belongs to the GHMP kinase family. Homoserine kinase subfamily.</text>
</comment>
<dbReference type="Gene3D" id="3.30.70.890">
    <property type="entry name" value="GHMP kinase, C-terminal domain"/>
    <property type="match status" value="1"/>
</dbReference>
<dbReference type="Gene3D" id="3.30.230.10">
    <property type="match status" value="1"/>
</dbReference>
<dbReference type="InterPro" id="IPR006204">
    <property type="entry name" value="GHMP_kinase_N_dom"/>
</dbReference>
<evidence type="ECO:0000256" key="5">
    <source>
        <dbReference type="ARBA" id="ARBA00022605"/>
    </source>
</evidence>
<keyword evidence="9 13" id="KW-0418">Kinase</keyword>
<dbReference type="GeneID" id="78202633"/>
<dbReference type="PATRIC" id="fig|1423748.3.peg.1193"/>
<evidence type="ECO:0000256" key="4">
    <source>
        <dbReference type="ARBA" id="ARBA00017858"/>
    </source>
</evidence>
<evidence type="ECO:0000259" key="14">
    <source>
        <dbReference type="Pfam" id="PF00288"/>
    </source>
</evidence>
<dbReference type="eggNOG" id="COG0083">
    <property type="taxonomic scope" value="Bacteria"/>
</dbReference>
<dbReference type="GO" id="GO:0009088">
    <property type="term" value="P:threonine biosynthetic process"/>
    <property type="evidence" value="ECO:0007669"/>
    <property type="project" value="UniProtKB-UniRule"/>
</dbReference>
<evidence type="ECO:0000256" key="1">
    <source>
        <dbReference type="ARBA" id="ARBA00005015"/>
    </source>
</evidence>
<dbReference type="UniPathway" id="UPA00050">
    <property type="reaction ID" value="UER00064"/>
</dbReference>
<evidence type="ECO:0000256" key="11">
    <source>
        <dbReference type="ARBA" id="ARBA00049375"/>
    </source>
</evidence>
<dbReference type="SUPFAM" id="SSF55060">
    <property type="entry name" value="GHMP Kinase, C-terminal domain"/>
    <property type="match status" value="1"/>
</dbReference>
<evidence type="ECO:0000256" key="12">
    <source>
        <dbReference type="ARBA" id="ARBA00049954"/>
    </source>
</evidence>
<evidence type="ECO:0000313" key="16">
    <source>
        <dbReference type="EMBL" id="KRL22018.1"/>
    </source>
</evidence>
<feature type="domain" description="GHMP kinase N-terminal" evidence="14">
    <location>
        <begin position="53"/>
        <end position="131"/>
    </location>
</feature>
<name>A0A0R1NWB5_9LACO</name>
<evidence type="ECO:0000256" key="2">
    <source>
        <dbReference type="ARBA" id="ARBA00007370"/>
    </source>
</evidence>
<dbReference type="EMBL" id="AZEL01000041">
    <property type="protein sequence ID" value="KRL22018.1"/>
    <property type="molecule type" value="Genomic_DNA"/>
</dbReference>
<dbReference type="GO" id="GO:0004413">
    <property type="term" value="F:homoserine kinase activity"/>
    <property type="evidence" value="ECO:0007669"/>
    <property type="project" value="UniProtKB-UniRule"/>
</dbReference>
<dbReference type="NCBIfam" id="TIGR00191">
    <property type="entry name" value="thrB"/>
    <property type="match status" value="1"/>
</dbReference>
<comment type="function">
    <text evidence="12 13">Catalyzes the ATP-dependent phosphorylation of L-homoserine to L-homoserine phosphate.</text>
</comment>
<reference evidence="16 17" key="1">
    <citation type="journal article" date="2015" name="Genome Announc.">
        <title>Expanding the biotechnology potential of lactobacilli through comparative genomics of 213 strains and associated genera.</title>
        <authorList>
            <person name="Sun Z."/>
            <person name="Harris H.M."/>
            <person name="McCann A."/>
            <person name="Guo C."/>
            <person name="Argimon S."/>
            <person name="Zhang W."/>
            <person name="Yang X."/>
            <person name="Jeffery I.B."/>
            <person name="Cooney J.C."/>
            <person name="Kagawa T.F."/>
            <person name="Liu W."/>
            <person name="Song Y."/>
            <person name="Salvetti E."/>
            <person name="Wrobel A."/>
            <person name="Rasinkangas P."/>
            <person name="Parkhill J."/>
            <person name="Rea M.C."/>
            <person name="O'Sullivan O."/>
            <person name="Ritari J."/>
            <person name="Douillard F.P."/>
            <person name="Paul Ross R."/>
            <person name="Yang R."/>
            <person name="Briner A.E."/>
            <person name="Felis G.E."/>
            <person name="de Vos W.M."/>
            <person name="Barrangou R."/>
            <person name="Klaenhammer T.R."/>
            <person name="Caufield P.W."/>
            <person name="Cui Y."/>
            <person name="Zhang H."/>
            <person name="O'Toole P.W."/>
        </authorList>
    </citation>
    <scope>NUCLEOTIDE SEQUENCE [LARGE SCALE GENOMIC DNA]</scope>
    <source>
        <strain evidence="16 17">DSM 10532</strain>
    </source>
</reference>
<comment type="catalytic activity">
    <reaction evidence="11 13">
        <text>L-homoserine + ATP = O-phospho-L-homoserine + ADP + H(+)</text>
        <dbReference type="Rhea" id="RHEA:13985"/>
        <dbReference type="ChEBI" id="CHEBI:15378"/>
        <dbReference type="ChEBI" id="CHEBI:30616"/>
        <dbReference type="ChEBI" id="CHEBI:57476"/>
        <dbReference type="ChEBI" id="CHEBI:57590"/>
        <dbReference type="ChEBI" id="CHEBI:456216"/>
        <dbReference type="EC" id="2.7.1.39"/>
    </reaction>
</comment>
<keyword evidence="6 13" id="KW-0808">Transferase</keyword>
<sequence length="288" mass="31524">MIIKTPASTANLGPGFDSLGMAVSLYLEVEVLNISDHFQVDHVMPDIPHDENNLIVKTALTVYPGLQPLHLRVKSDIPLAHGLGSSSSAIAAGIELANHFGKLNLSDKEKVQIGAKIEGHPDNIAPTILGGLIIGTEIDNHFDTIKAPLPNFSLVAYVPEYNLPTKKSRNVLPEHLDFKTATHGSAIANTLVASLFTQEYQMAGELMENDVFHEKYRERLVPELLQVREVAHQKHALATYLSGAGSTIMTWIEDEHVKGFLSGLRKHGLKDKTLVLKPDNNGVQIIED</sequence>
<evidence type="ECO:0000256" key="10">
    <source>
        <dbReference type="ARBA" id="ARBA00022840"/>
    </source>
</evidence>
<feature type="binding site" evidence="13">
    <location>
        <begin position="78"/>
        <end position="88"/>
    </location>
    <ligand>
        <name>ATP</name>
        <dbReference type="ChEBI" id="CHEBI:30616"/>
    </ligand>
</feature>
<keyword evidence="5 13" id="KW-0028">Amino-acid biosynthesis</keyword>
<proteinExistence type="inferred from homology"/>
<evidence type="ECO:0000256" key="8">
    <source>
        <dbReference type="ARBA" id="ARBA00022741"/>
    </source>
</evidence>
<evidence type="ECO:0000256" key="9">
    <source>
        <dbReference type="ARBA" id="ARBA00022777"/>
    </source>
</evidence>
<dbReference type="PANTHER" id="PTHR20861:SF1">
    <property type="entry name" value="HOMOSERINE KINASE"/>
    <property type="match status" value="1"/>
</dbReference>
<dbReference type="GO" id="GO:0005524">
    <property type="term" value="F:ATP binding"/>
    <property type="evidence" value="ECO:0007669"/>
    <property type="project" value="UniProtKB-UniRule"/>
</dbReference>
<dbReference type="InterPro" id="IPR020568">
    <property type="entry name" value="Ribosomal_Su5_D2-typ_SF"/>
</dbReference>
<dbReference type="PRINTS" id="PR00958">
    <property type="entry name" value="HOMSERKINASE"/>
</dbReference>
<keyword evidence="10 13" id="KW-0067">ATP-binding</keyword>
<dbReference type="GO" id="GO:0005737">
    <property type="term" value="C:cytoplasm"/>
    <property type="evidence" value="ECO:0007669"/>
    <property type="project" value="UniProtKB-SubCell"/>
</dbReference>
<dbReference type="PANTHER" id="PTHR20861">
    <property type="entry name" value="HOMOSERINE/4-DIPHOSPHOCYTIDYL-2-C-METHYL-D-ERYTHRITOL KINASE"/>
    <property type="match status" value="1"/>
</dbReference>
<dbReference type="InterPro" id="IPR006203">
    <property type="entry name" value="GHMP_knse_ATP-bd_CS"/>
</dbReference>
<protein>
    <recommendedName>
        <fullName evidence="4 13">Homoserine kinase</fullName>
        <shortName evidence="13">HK</shortName>
        <shortName evidence="13">HSK</shortName>
        <ecNumber evidence="3 13">2.7.1.39</ecNumber>
    </recommendedName>
</protein>
<dbReference type="InterPro" id="IPR000870">
    <property type="entry name" value="Homoserine_kinase"/>
</dbReference>
<dbReference type="RefSeq" id="WP_056945524.1">
    <property type="nucleotide sequence ID" value="NZ_AZEL01000041.1"/>
</dbReference>
<dbReference type="HAMAP" id="MF_00384">
    <property type="entry name" value="Homoser_kinase"/>
    <property type="match status" value="1"/>
</dbReference>
<dbReference type="InterPro" id="IPR014721">
    <property type="entry name" value="Ribsml_uS5_D2-typ_fold_subgr"/>
</dbReference>
<feature type="domain" description="GHMP kinase C-terminal" evidence="15">
    <location>
        <begin position="195"/>
        <end position="267"/>
    </location>
</feature>
<dbReference type="Pfam" id="PF08544">
    <property type="entry name" value="GHMP_kinases_C"/>
    <property type="match status" value="1"/>
</dbReference>
<dbReference type="EC" id="2.7.1.39" evidence="3 13"/>
<dbReference type="AlphaFoldDB" id="A0A0R1NWB5"/>
<dbReference type="PROSITE" id="PS00627">
    <property type="entry name" value="GHMP_KINASES_ATP"/>
    <property type="match status" value="1"/>
</dbReference>
<dbReference type="OrthoDB" id="9769912at2"/>
<dbReference type="STRING" id="1423748.FC37_GL001135"/>
<evidence type="ECO:0000256" key="13">
    <source>
        <dbReference type="HAMAP-Rule" id="MF_00384"/>
    </source>
</evidence>
<evidence type="ECO:0000313" key="17">
    <source>
        <dbReference type="Proteomes" id="UP000051311"/>
    </source>
</evidence>
<dbReference type="Pfam" id="PF00288">
    <property type="entry name" value="GHMP_kinases_N"/>
    <property type="match status" value="1"/>
</dbReference>
<organism evidence="16 17">
    <name type="scientific">Lactobacillus gallinarum DSM 10532 = JCM 2011</name>
    <dbReference type="NCBI Taxonomy" id="1423748"/>
    <lineage>
        <taxon>Bacteria</taxon>
        <taxon>Bacillati</taxon>
        <taxon>Bacillota</taxon>
        <taxon>Bacilli</taxon>
        <taxon>Lactobacillales</taxon>
        <taxon>Lactobacillaceae</taxon>
        <taxon>Lactobacillus</taxon>
    </lineage>
</organism>
<dbReference type="Proteomes" id="UP000051311">
    <property type="component" value="Unassembled WGS sequence"/>
</dbReference>
<keyword evidence="13" id="KW-0963">Cytoplasm</keyword>
<comment type="pathway">
    <text evidence="1 13">Amino-acid biosynthesis; L-threonine biosynthesis; L-threonine from L-aspartate: step 4/5.</text>
</comment>
<dbReference type="SUPFAM" id="SSF54211">
    <property type="entry name" value="Ribosomal protein S5 domain 2-like"/>
    <property type="match status" value="1"/>
</dbReference>
<evidence type="ECO:0000256" key="6">
    <source>
        <dbReference type="ARBA" id="ARBA00022679"/>
    </source>
</evidence>
<comment type="subcellular location">
    <subcellularLocation>
        <location evidence="13">Cytoplasm</location>
    </subcellularLocation>
</comment>
<evidence type="ECO:0000259" key="15">
    <source>
        <dbReference type="Pfam" id="PF08544"/>
    </source>
</evidence>
<accession>A0A0R1NWB5</accession>
<dbReference type="InterPro" id="IPR013750">
    <property type="entry name" value="GHMP_kinase_C_dom"/>
</dbReference>
<evidence type="ECO:0000256" key="3">
    <source>
        <dbReference type="ARBA" id="ARBA00012078"/>
    </source>
</evidence>
<dbReference type="PIRSF" id="PIRSF000676">
    <property type="entry name" value="Homoser_kin"/>
    <property type="match status" value="1"/>
</dbReference>
<gene>
    <name evidence="13" type="primary">thrB</name>
    <name evidence="16" type="ORF">FC37_GL001135</name>
</gene>